<keyword evidence="6 11" id="KW-0547">Nucleotide-binding</keyword>
<dbReference type="Pfam" id="PF01259">
    <property type="entry name" value="SAICAR_synt"/>
    <property type="match status" value="1"/>
</dbReference>
<evidence type="ECO:0000256" key="10">
    <source>
        <dbReference type="ARBA" id="ARBA00048475"/>
    </source>
</evidence>
<comment type="caution">
    <text evidence="13">The sequence shown here is derived from an EMBL/GenBank/DDBJ whole genome shotgun (WGS) entry which is preliminary data.</text>
</comment>
<keyword evidence="14" id="KW-1185">Reference proteome</keyword>
<comment type="catalytic activity">
    <reaction evidence="10 11">
        <text>5-amino-1-(5-phospho-D-ribosyl)imidazole-4-carboxylate + L-aspartate + ATP = (2S)-2-[5-amino-1-(5-phospho-beta-D-ribosyl)imidazole-4-carboxamido]succinate + ADP + phosphate + 2 H(+)</text>
        <dbReference type="Rhea" id="RHEA:22628"/>
        <dbReference type="ChEBI" id="CHEBI:15378"/>
        <dbReference type="ChEBI" id="CHEBI:29991"/>
        <dbReference type="ChEBI" id="CHEBI:30616"/>
        <dbReference type="ChEBI" id="CHEBI:43474"/>
        <dbReference type="ChEBI" id="CHEBI:58443"/>
        <dbReference type="ChEBI" id="CHEBI:77657"/>
        <dbReference type="ChEBI" id="CHEBI:456216"/>
        <dbReference type="EC" id="6.3.2.6"/>
    </reaction>
</comment>
<evidence type="ECO:0000256" key="9">
    <source>
        <dbReference type="ARBA" id="ARBA00030409"/>
    </source>
</evidence>
<gene>
    <name evidence="11" type="primary">purC</name>
    <name evidence="13" type="ORF">F7O44_28385</name>
</gene>
<dbReference type="NCBIfam" id="TIGR00081">
    <property type="entry name" value="purC"/>
    <property type="match status" value="1"/>
</dbReference>
<dbReference type="HAMAP" id="MF_00137">
    <property type="entry name" value="SAICAR_synth"/>
    <property type="match status" value="1"/>
</dbReference>
<proteinExistence type="inferred from homology"/>
<dbReference type="InterPro" id="IPR028923">
    <property type="entry name" value="SAICAR_synt/ADE2_N"/>
</dbReference>
<dbReference type="PANTHER" id="PTHR43700:SF1">
    <property type="entry name" value="PHOSPHORIBOSYLAMINOIMIDAZOLE-SUCCINOCARBOXAMIDE SYNTHASE"/>
    <property type="match status" value="1"/>
</dbReference>
<feature type="domain" description="SAICAR synthetase/ADE2 N-terminal" evidence="12">
    <location>
        <begin position="4"/>
        <end position="247"/>
    </location>
</feature>
<evidence type="ECO:0000256" key="4">
    <source>
        <dbReference type="ARBA" id="ARBA00016460"/>
    </source>
</evidence>
<comment type="similarity">
    <text evidence="2 11">Belongs to the SAICAR synthetase family.</text>
</comment>
<dbReference type="GO" id="GO:0006189">
    <property type="term" value="P:'de novo' IMP biosynthetic process"/>
    <property type="evidence" value="ECO:0007669"/>
    <property type="project" value="UniProtKB-UniRule"/>
</dbReference>
<dbReference type="InterPro" id="IPR001636">
    <property type="entry name" value="SAICAR_synth"/>
</dbReference>
<evidence type="ECO:0000256" key="5">
    <source>
        <dbReference type="ARBA" id="ARBA00022598"/>
    </source>
</evidence>
<reference evidence="13 14" key="1">
    <citation type="submission" date="2019-11" db="EMBL/GenBank/DDBJ databases">
        <authorList>
            <person name="Li X.-J."/>
            <person name="Feng X.-M."/>
        </authorList>
    </citation>
    <scope>NUCLEOTIDE SEQUENCE [LARGE SCALE GENOMIC DNA]</scope>
    <source>
        <strain evidence="13 14">XMNu-373</strain>
    </source>
</reference>
<evidence type="ECO:0000256" key="2">
    <source>
        <dbReference type="ARBA" id="ARBA00010190"/>
    </source>
</evidence>
<dbReference type="RefSeq" id="WP_162453714.1">
    <property type="nucleotide sequence ID" value="NZ_WLZY01000016.1"/>
</dbReference>
<evidence type="ECO:0000313" key="14">
    <source>
        <dbReference type="Proteomes" id="UP000460435"/>
    </source>
</evidence>
<dbReference type="PANTHER" id="PTHR43700">
    <property type="entry name" value="PHOSPHORIBOSYLAMINOIMIDAZOLE-SUCCINOCARBOXAMIDE SYNTHASE"/>
    <property type="match status" value="1"/>
</dbReference>
<evidence type="ECO:0000256" key="11">
    <source>
        <dbReference type="HAMAP-Rule" id="MF_00137"/>
    </source>
</evidence>
<dbReference type="SUPFAM" id="SSF56104">
    <property type="entry name" value="SAICAR synthase-like"/>
    <property type="match status" value="1"/>
</dbReference>
<dbReference type="EMBL" id="WLZY01000016">
    <property type="protein sequence ID" value="NDL60997.1"/>
    <property type="molecule type" value="Genomic_DNA"/>
</dbReference>
<evidence type="ECO:0000313" key="13">
    <source>
        <dbReference type="EMBL" id="NDL60997.1"/>
    </source>
</evidence>
<dbReference type="Gene3D" id="3.30.200.20">
    <property type="entry name" value="Phosphorylase Kinase, domain 1"/>
    <property type="match status" value="1"/>
</dbReference>
<keyword evidence="8 11" id="KW-0067">ATP-binding</keyword>
<evidence type="ECO:0000256" key="7">
    <source>
        <dbReference type="ARBA" id="ARBA00022755"/>
    </source>
</evidence>
<dbReference type="AlphaFoldDB" id="A0A7K3MD68"/>
<dbReference type="CDD" id="cd01414">
    <property type="entry name" value="SAICAR_synt_Sc"/>
    <property type="match status" value="1"/>
</dbReference>
<dbReference type="NCBIfam" id="NF010568">
    <property type="entry name" value="PRK13961.1"/>
    <property type="match status" value="1"/>
</dbReference>
<evidence type="ECO:0000256" key="3">
    <source>
        <dbReference type="ARBA" id="ARBA00012217"/>
    </source>
</evidence>
<evidence type="ECO:0000256" key="6">
    <source>
        <dbReference type="ARBA" id="ARBA00022741"/>
    </source>
</evidence>
<dbReference type="EC" id="6.3.2.6" evidence="3 11"/>
<dbReference type="UniPathway" id="UPA00074">
    <property type="reaction ID" value="UER00131"/>
</dbReference>
<accession>A0A7K3MD68</accession>
<protein>
    <recommendedName>
        <fullName evidence="4 11">Phosphoribosylaminoimidazole-succinocarboxamide synthase</fullName>
        <ecNumber evidence="3 11">6.3.2.6</ecNumber>
    </recommendedName>
    <alternativeName>
        <fullName evidence="9 11">SAICAR synthetase</fullName>
    </alternativeName>
</protein>
<sequence>MQLLHRGKVRDVYTDRPGELILVASDRVSVYDVVLPTPIPDKGKMLTALSLWWFDQLSDVVPNHVISAEDVPDEWAGRAIRCRQVDIVQVECIARGYLAGLGWEAYSSSGTISGVEIPPGLVEGDRLPEPVFTPTTKTAPEDGHDEPMTFAEVANQVGEELAERLRSTTLELYRRGAQIAEERGVILVDTKFEFGVTPDGELILADEVMTSDSSRYWRVEDWKPGGRQVGYDKQYVRDWARDLGTWDKTPPGPEIPPDVVEEARRRYAVMFERITGMAWE</sequence>
<organism evidence="13 14">
    <name type="scientific">Phytoactinopolyspora mesophila</name>
    <dbReference type="NCBI Taxonomy" id="2650750"/>
    <lineage>
        <taxon>Bacteria</taxon>
        <taxon>Bacillati</taxon>
        <taxon>Actinomycetota</taxon>
        <taxon>Actinomycetes</taxon>
        <taxon>Jiangellales</taxon>
        <taxon>Jiangellaceae</taxon>
        <taxon>Phytoactinopolyspora</taxon>
    </lineage>
</organism>
<dbReference type="InterPro" id="IPR018236">
    <property type="entry name" value="SAICAR_synthetase_CS"/>
</dbReference>
<name>A0A7K3MD68_9ACTN</name>
<dbReference type="Proteomes" id="UP000460435">
    <property type="component" value="Unassembled WGS sequence"/>
</dbReference>
<evidence type="ECO:0000259" key="12">
    <source>
        <dbReference type="Pfam" id="PF01259"/>
    </source>
</evidence>
<dbReference type="PROSITE" id="PS01058">
    <property type="entry name" value="SAICAR_SYNTHETASE_2"/>
    <property type="match status" value="1"/>
</dbReference>
<keyword evidence="7 11" id="KW-0658">Purine biosynthesis</keyword>
<evidence type="ECO:0000256" key="1">
    <source>
        <dbReference type="ARBA" id="ARBA00004672"/>
    </source>
</evidence>
<dbReference type="GO" id="GO:0005737">
    <property type="term" value="C:cytoplasm"/>
    <property type="evidence" value="ECO:0007669"/>
    <property type="project" value="TreeGrafter"/>
</dbReference>
<dbReference type="GO" id="GO:0004639">
    <property type="term" value="F:phosphoribosylaminoimidazolesuccinocarboxamide synthase activity"/>
    <property type="evidence" value="ECO:0007669"/>
    <property type="project" value="UniProtKB-UniRule"/>
</dbReference>
<keyword evidence="5 11" id="KW-0436">Ligase</keyword>
<dbReference type="GO" id="GO:0005524">
    <property type="term" value="F:ATP binding"/>
    <property type="evidence" value="ECO:0007669"/>
    <property type="project" value="UniProtKB-KW"/>
</dbReference>
<dbReference type="Gene3D" id="3.30.470.20">
    <property type="entry name" value="ATP-grasp fold, B domain"/>
    <property type="match status" value="1"/>
</dbReference>
<evidence type="ECO:0000256" key="8">
    <source>
        <dbReference type="ARBA" id="ARBA00022840"/>
    </source>
</evidence>
<comment type="pathway">
    <text evidence="1 11">Purine metabolism; IMP biosynthesis via de novo pathway; 5-amino-1-(5-phospho-D-ribosyl)imidazole-4-carboxamide from 5-amino-1-(5-phospho-D-ribosyl)imidazole-4-carboxylate: step 1/2.</text>
</comment>